<proteinExistence type="predicted"/>
<dbReference type="EMBL" id="JRKI01000033">
    <property type="protein sequence ID" value="KIZ15618.1"/>
    <property type="molecule type" value="Genomic_DNA"/>
</dbReference>
<dbReference type="Proteomes" id="UP000032458">
    <property type="component" value="Unassembled WGS sequence"/>
</dbReference>
<evidence type="ECO:0000313" key="2">
    <source>
        <dbReference type="EMBL" id="KIZ15618.1"/>
    </source>
</evidence>
<dbReference type="Pfam" id="PF01726">
    <property type="entry name" value="LexA_DNA_bind"/>
    <property type="match status" value="1"/>
</dbReference>
<dbReference type="PATRIC" id="fig|1240678.4.peg.5460"/>
<dbReference type="InterPro" id="IPR006199">
    <property type="entry name" value="LexA_DNA-bd_dom"/>
</dbReference>
<comment type="caution">
    <text evidence="2">The sequence shown here is derived from an EMBL/GenBank/DDBJ whole genome shotgun (WGS) entry which is preliminary data.</text>
</comment>
<dbReference type="GO" id="GO:0006508">
    <property type="term" value="P:proteolysis"/>
    <property type="evidence" value="ECO:0007669"/>
    <property type="project" value="InterPro"/>
</dbReference>
<dbReference type="InterPro" id="IPR011991">
    <property type="entry name" value="ArsR-like_HTH"/>
</dbReference>
<reference evidence="2 3" key="1">
    <citation type="submission" date="2014-09" db="EMBL/GenBank/DDBJ databases">
        <title>Draft genome sequence of Streptomyces natalensis ATCC 27448, producer of the antifungal pimaricin.</title>
        <authorList>
            <person name="Mendes M.V."/>
            <person name="Beites T."/>
            <person name="Pires S."/>
            <person name="Santos C.L."/>
            <person name="Moradas-Ferreira P."/>
        </authorList>
    </citation>
    <scope>NUCLEOTIDE SEQUENCE [LARGE SCALE GENOMIC DNA]</scope>
    <source>
        <strain evidence="2 3">ATCC 27448</strain>
    </source>
</reference>
<dbReference type="AlphaFoldDB" id="A0A0D7CHD3"/>
<dbReference type="PANTHER" id="PTHR33516:SF2">
    <property type="entry name" value="LEXA REPRESSOR-RELATED"/>
    <property type="match status" value="1"/>
</dbReference>
<dbReference type="SUPFAM" id="SSF46785">
    <property type="entry name" value="Winged helix' DNA-binding domain"/>
    <property type="match status" value="1"/>
</dbReference>
<dbReference type="InterPro" id="IPR036390">
    <property type="entry name" value="WH_DNA-bd_sf"/>
</dbReference>
<dbReference type="GO" id="GO:0004252">
    <property type="term" value="F:serine-type endopeptidase activity"/>
    <property type="evidence" value="ECO:0007669"/>
    <property type="project" value="InterPro"/>
</dbReference>
<feature type="domain" description="LexA repressor DNA-binding" evidence="1">
    <location>
        <begin position="5"/>
        <end position="64"/>
    </location>
</feature>
<organism evidence="2 3">
    <name type="scientific">Streptomyces natalensis ATCC 27448</name>
    <dbReference type="NCBI Taxonomy" id="1240678"/>
    <lineage>
        <taxon>Bacteria</taxon>
        <taxon>Bacillati</taxon>
        <taxon>Actinomycetota</taxon>
        <taxon>Actinomycetes</taxon>
        <taxon>Kitasatosporales</taxon>
        <taxon>Streptomycetaceae</taxon>
        <taxon>Streptomyces</taxon>
    </lineage>
</organism>
<dbReference type="PANTHER" id="PTHR33516">
    <property type="entry name" value="LEXA REPRESSOR"/>
    <property type="match status" value="1"/>
</dbReference>
<gene>
    <name evidence="2" type="ORF">SNA_25650</name>
</gene>
<evidence type="ECO:0000313" key="3">
    <source>
        <dbReference type="Proteomes" id="UP000032458"/>
    </source>
</evidence>
<dbReference type="InterPro" id="IPR050077">
    <property type="entry name" value="LexA_repressor"/>
</dbReference>
<name>A0A0D7CHD3_9ACTN</name>
<evidence type="ECO:0000259" key="1">
    <source>
        <dbReference type="Pfam" id="PF01726"/>
    </source>
</evidence>
<accession>A0A0D7CHD3</accession>
<sequence>MTAFMTDTQGKIAGAIRWLADDVGYPPSIREIAAAVGLSASTVAYHLKTMERRGIVTHAPHRSRSYQVLLSPDA</sequence>
<keyword evidence="3" id="KW-1185">Reference proteome</keyword>
<protein>
    <recommendedName>
        <fullName evidence="1">LexA repressor DNA-binding domain-containing protein</fullName>
    </recommendedName>
</protein>
<dbReference type="Gene3D" id="1.10.10.10">
    <property type="entry name" value="Winged helix-like DNA-binding domain superfamily/Winged helix DNA-binding domain"/>
    <property type="match status" value="1"/>
</dbReference>
<dbReference type="InterPro" id="IPR036388">
    <property type="entry name" value="WH-like_DNA-bd_sf"/>
</dbReference>
<dbReference type="CDD" id="cd00090">
    <property type="entry name" value="HTH_ARSR"/>
    <property type="match status" value="1"/>
</dbReference>